<dbReference type="InterPro" id="IPR036034">
    <property type="entry name" value="PDZ_sf"/>
</dbReference>
<feature type="region of interest" description="Disordered" evidence="2">
    <location>
        <begin position="455"/>
        <end position="478"/>
    </location>
</feature>
<dbReference type="Proteomes" id="UP000653454">
    <property type="component" value="Unassembled WGS sequence"/>
</dbReference>
<feature type="domain" description="PDZ" evidence="4">
    <location>
        <begin position="163"/>
        <end position="233"/>
    </location>
</feature>
<gene>
    <name evidence="5" type="ORF">PLXY2_LOCUS16351</name>
</gene>
<dbReference type="Gene3D" id="2.30.42.10">
    <property type="match status" value="4"/>
</dbReference>
<dbReference type="SMART" id="SM00228">
    <property type="entry name" value="PDZ"/>
    <property type="match status" value="4"/>
</dbReference>
<protein>
    <submittedName>
        <fullName evidence="5">(diamondback moth) hypothetical protein</fullName>
    </submittedName>
</protein>
<evidence type="ECO:0000256" key="2">
    <source>
        <dbReference type="SAM" id="MobiDB-lite"/>
    </source>
</evidence>
<reference evidence="5" key="1">
    <citation type="submission" date="2020-11" db="EMBL/GenBank/DDBJ databases">
        <authorList>
            <person name="Whiteford S."/>
        </authorList>
    </citation>
    <scope>NUCLEOTIDE SEQUENCE</scope>
</reference>
<dbReference type="FunFam" id="2.30.42.10:FF:000005">
    <property type="entry name" value="Membrane associated guanylate kinase, WW and PDZ domain containing 1"/>
    <property type="match status" value="1"/>
</dbReference>
<evidence type="ECO:0000313" key="6">
    <source>
        <dbReference type="Proteomes" id="UP000653454"/>
    </source>
</evidence>
<feature type="domain" description="PDZ" evidence="4">
    <location>
        <begin position="898"/>
        <end position="960"/>
    </location>
</feature>
<dbReference type="PANTHER" id="PTHR10316">
    <property type="entry name" value="MEMBRANE ASSOCIATED GUANYLATE KINASE-RELATED"/>
    <property type="match status" value="1"/>
</dbReference>
<accession>A0A8S4GE24</accession>
<comment type="caution">
    <text evidence="5">The sequence shown here is derived from an EMBL/GenBank/DDBJ whole genome shotgun (WGS) entry which is preliminary data.</text>
</comment>
<feature type="domain" description="WW" evidence="3">
    <location>
        <begin position="52"/>
        <end position="85"/>
    </location>
</feature>
<organism evidence="5 6">
    <name type="scientific">Plutella xylostella</name>
    <name type="common">Diamondback moth</name>
    <name type="synonym">Plutella maculipennis</name>
    <dbReference type="NCBI Taxonomy" id="51655"/>
    <lineage>
        <taxon>Eukaryota</taxon>
        <taxon>Metazoa</taxon>
        <taxon>Ecdysozoa</taxon>
        <taxon>Arthropoda</taxon>
        <taxon>Hexapoda</taxon>
        <taxon>Insecta</taxon>
        <taxon>Pterygota</taxon>
        <taxon>Neoptera</taxon>
        <taxon>Endopterygota</taxon>
        <taxon>Lepidoptera</taxon>
        <taxon>Glossata</taxon>
        <taxon>Ditrysia</taxon>
        <taxon>Yponomeutoidea</taxon>
        <taxon>Plutellidae</taxon>
        <taxon>Plutella</taxon>
    </lineage>
</organism>
<dbReference type="InterPro" id="IPR001478">
    <property type="entry name" value="PDZ"/>
</dbReference>
<dbReference type="InterPro" id="IPR036020">
    <property type="entry name" value="WW_dom_sf"/>
</dbReference>
<dbReference type="PANTHER" id="PTHR10316:SF40">
    <property type="entry name" value="LD27118P"/>
    <property type="match status" value="1"/>
</dbReference>
<feature type="compositionally biased region" description="Polar residues" evidence="2">
    <location>
        <begin position="796"/>
        <end position="828"/>
    </location>
</feature>
<dbReference type="SMART" id="SM00456">
    <property type="entry name" value="WW"/>
    <property type="match status" value="2"/>
</dbReference>
<dbReference type="PROSITE" id="PS50020">
    <property type="entry name" value="WW_DOMAIN_2"/>
    <property type="match status" value="2"/>
</dbReference>
<dbReference type="InterPro" id="IPR001202">
    <property type="entry name" value="WW_dom"/>
</dbReference>
<dbReference type="Gene3D" id="2.20.70.10">
    <property type="match status" value="2"/>
</dbReference>
<evidence type="ECO:0000259" key="3">
    <source>
        <dbReference type="PROSITE" id="PS50020"/>
    </source>
</evidence>
<dbReference type="SUPFAM" id="SSF50156">
    <property type="entry name" value="PDZ domain-like"/>
    <property type="match status" value="4"/>
</dbReference>
<feature type="compositionally biased region" description="Basic and acidic residues" evidence="2">
    <location>
        <begin position="296"/>
        <end position="309"/>
    </location>
</feature>
<evidence type="ECO:0000313" key="5">
    <source>
        <dbReference type="EMBL" id="CAG9138101.1"/>
    </source>
</evidence>
<dbReference type="AlphaFoldDB" id="A0A8S4GE24"/>
<dbReference type="FunFam" id="2.20.70.10:FF:000001">
    <property type="entry name" value="Membrane-associated guanylate kinase, WW and PDZ domain-containing protein 1"/>
    <property type="match status" value="1"/>
</dbReference>
<dbReference type="CDD" id="cd00201">
    <property type="entry name" value="WW"/>
    <property type="match status" value="2"/>
</dbReference>
<feature type="region of interest" description="Disordered" evidence="2">
    <location>
        <begin position="1"/>
        <end position="30"/>
    </location>
</feature>
<dbReference type="CDD" id="cd06734">
    <property type="entry name" value="PDZ4_MAGI-1_3-like"/>
    <property type="match status" value="1"/>
</dbReference>
<feature type="domain" description="PDZ" evidence="4">
    <location>
        <begin position="375"/>
        <end position="438"/>
    </location>
</feature>
<dbReference type="GO" id="GO:0007165">
    <property type="term" value="P:signal transduction"/>
    <property type="evidence" value="ECO:0007669"/>
    <property type="project" value="TreeGrafter"/>
</dbReference>
<feature type="domain" description="WW" evidence="3">
    <location>
        <begin position="99"/>
        <end position="132"/>
    </location>
</feature>
<keyword evidence="6" id="KW-1185">Reference proteome</keyword>
<dbReference type="PROSITE" id="PS01159">
    <property type="entry name" value="WW_DOMAIN_1"/>
    <property type="match status" value="1"/>
</dbReference>
<dbReference type="SUPFAM" id="SSF51045">
    <property type="entry name" value="WW domain"/>
    <property type="match status" value="2"/>
</dbReference>
<feature type="region of interest" description="Disordered" evidence="2">
    <location>
        <begin position="289"/>
        <end position="324"/>
    </location>
</feature>
<feature type="compositionally biased region" description="Polar residues" evidence="2">
    <location>
        <begin position="835"/>
        <end position="846"/>
    </location>
</feature>
<feature type="region of interest" description="Disordered" evidence="2">
    <location>
        <begin position="718"/>
        <end position="756"/>
    </location>
</feature>
<evidence type="ECO:0000259" key="4">
    <source>
        <dbReference type="PROSITE" id="PS50106"/>
    </source>
</evidence>
<dbReference type="GO" id="GO:0005737">
    <property type="term" value="C:cytoplasm"/>
    <property type="evidence" value="ECO:0007669"/>
    <property type="project" value="TreeGrafter"/>
</dbReference>
<feature type="compositionally biased region" description="Polar residues" evidence="2">
    <location>
        <begin position="512"/>
        <end position="533"/>
    </location>
</feature>
<name>A0A8S4GE24_PLUXY</name>
<feature type="domain" description="PDZ" evidence="4">
    <location>
        <begin position="1044"/>
        <end position="1126"/>
    </location>
</feature>
<sequence>MAQNSMDSDRLSSAGISTHSSGTAGTVGGSVVGVRVGEQNHKRDDEDDYNLGPLPPMWEKAFTPTGETYFIDNNTGTSHWLDPRLARVRKHSLGECGEDELPYGWERVTDERYGSYYVDHINRRTQYENPVLQARRLRAEKLSAEGGLDGPTPTGELRGDRFTRQLTKGTQGLGFTLIGAEGVPETEGYLQIRSIVPHSPAWIDGGLRPGDVLVAVGARGVRGLSHAQVAQIFASIAAGSTVTLHLVRGYPLSFDSADPHTRVLSTLAVDASDPAPSARAMQHLTRALRTRFNLESPERGDTSPSRDETDASPDAPHSPRQRRLMSRSFDLDELGTSSESNPVPPRCPSADHLLSLAPEHTSRRSQQLEGGRALAVSLRRGAGGFGFTIADSTHGQKVKKVLDRSRCCGLREGDLLLQIGDTDVSHAPHQLVVQALKECPAMHETILRVWRPDTTRAPRSRSATRVQPTTTYSSPLGRRPLLKECPAIHETILRVWRPDTARAPRSRSATRVQPTSSINASTLSRSKTPTAEQLRSPALHAHEDIHDRLNGMNSEATYAVPEHKRESIIERRRRSSTPGAPLTVPVAAWPDPQPDTSQWQHQVCATPARRRLARPAARHQPVAAPGMWDTSQWQHQVCGTPASGSTRYVRHQPEAAPGMCDTSQWQHQVCATPASGSTRYVRHQPVAAPGMCDTSQWQHQEQETWLDNSSNIRNWAENSQKWDGESQKWDGSSQKWDARNGNGWENGGQWPSNGNWGEVPTPTVHVDMNAAYWRGNASVADSSDNGGFPEDGMLHSPTTAAVSGLQPPNNNHSNGRLRSHSPPTTSASELGAARMQSQSPDNNSSSKRLKGSPHRLRETSPMRRMHSPYYSQDGMQPYGGNYPTVEAAGAADPSADVVVRLARGAAGFGFRIVGGTEDGSRVAVGYVVPGGPADGLLRPGDLLTSVDGIPLSGATHARAVAHVCHAASKGHVTLGVRHNRADIQPLDQGMPPHQHQPLLNTEPAMHHMAPASYNILHPAPVYPPAQGPMYGTQYEPNGWSMPFDVTLTRSEGEGFGFVVISSTNKATSTIGQLIPNSPAARCGLLQVGDTIISINQQRVRSLPHPDVVALIKHSGLALTLTVHRAQ</sequence>
<keyword evidence="1" id="KW-0677">Repeat</keyword>
<dbReference type="PROSITE" id="PS50106">
    <property type="entry name" value="PDZ"/>
    <property type="match status" value="4"/>
</dbReference>
<proteinExistence type="predicted"/>
<feature type="compositionally biased region" description="Basic and acidic residues" evidence="2">
    <location>
        <begin position="561"/>
        <end position="570"/>
    </location>
</feature>
<dbReference type="Pfam" id="PF00397">
    <property type="entry name" value="WW"/>
    <property type="match status" value="2"/>
</dbReference>
<feature type="region of interest" description="Disordered" evidence="2">
    <location>
        <begin position="499"/>
        <end position="535"/>
    </location>
</feature>
<feature type="region of interest" description="Disordered" evidence="2">
    <location>
        <begin position="560"/>
        <end position="582"/>
    </location>
</feature>
<feature type="region of interest" description="Disordered" evidence="2">
    <location>
        <begin position="780"/>
        <end position="860"/>
    </location>
</feature>
<dbReference type="EMBL" id="CAJHNJ030000493">
    <property type="protein sequence ID" value="CAG9138101.1"/>
    <property type="molecule type" value="Genomic_DNA"/>
</dbReference>
<dbReference type="Pfam" id="PF00595">
    <property type="entry name" value="PDZ"/>
    <property type="match status" value="3"/>
</dbReference>
<evidence type="ECO:0000256" key="1">
    <source>
        <dbReference type="ARBA" id="ARBA00022737"/>
    </source>
</evidence>